<dbReference type="Gene3D" id="3.40.50.2300">
    <property type="match status" value="2"/>
</dbReference>
<evidence type="ECO:0000259" key="4">
    <source>
        <dbReference type="Pfam" id="PF13458"/>
    </source>
</evidence>
<evidence type="ECO:0000313" key="5">
    <source>
        <dbReference type="EMBL" id="GLV56490.1"/>
    </source>
</evidence>
<name>A0ABQ6FVH8_9CHLR</name>
<dbReference type="PROSITE" id="PS51257">
    <property type="entry name" value="PROKAR_LIPOPROTEIN"/>
    <property type="match status" value="1"/>
</dbReference>
<accession>A0ABQ6FVH8</accession>
<feature type="chain" id="PRO_5046573673" description="Leucine-binding protein domain-containing protein" evidence="3">
    <location>
        <begin position="25"/>
        <end position="355"/>
    </location>
</feature>
<protein>
    <recommendedName>
        <fullName evidence="4">Leucine-binding protein domain-containing protein</fullName>
    </recommendedName>
</protein>
<dbReference type="InterPro" id="IPR028082">
    <property type="entry name" value="Peripla_BP_I"/>
</dbReference>
<reference evidence="5 6" key="1">
    <citation type="submission" date="2023-02" db="EMBL/GenBank/DDBJ databases">
        <title>Dictyobacter halimunensis sp. nov., a new member of the class Ktedonobacteria from forest soil in a geothermal area.</title>
        <authorList>
            <person name="Rachmania M.K."/>
            <person name="Ningsih F."/>
            <person name="Sakai Y."/>
            <person name="Yabe S."/>
            <person name="Yokota A."/>
            <person name="Sjamsuridzal W."/>
        </authorList>
    </citation>
    <scope>NUCLEOTIDE SEQUENCE [LARGE SCALE GENOMIC DNA]</scope>
    <source>
        <strain evidence="5 6">S3.2.2.5</strain>
    </source>
</reference>
<gene>
    <name evidence="5" type="ORF">KDH_33300</name>
</gene>
<comment type="caution">
    <text evidence="5">The sequence shown here is derived from an EMBL/GenBank/DDBJ whole genome shotgun (WGS) entry which is preliminary data.</text>
</comment>
<dbReference type="PANTHER" id="PTHR30483">
    <property type="entry name" value="LEUCINE-SPECIFIC-BINDING PROTEIN"/>
    <property type="match status" value="1"/>
</dbReference>
<dbReference type="PANTHER" id="PTHR30483:SF37">
    <property type="entry name" value="ABC TRANSPORTER SUBSTRATE-BINDING PROTEIN"/>
    <property type="match status" value="1"/>
</dbReference>
<dbReference type="Proteomes" id="UP001344906">
    <property type="component" value="Unassembled WGS sequence"/>
</dbReference>
<comment type="similarity">
    <text evidence="1">Belongs to the leucine-binding protein family.</text>
</comment>
<evidence type="ECO:0000256" key="2">
    <source>
        <dbReference type="ARBA" id="ARBA00022729"/>
    </source>
</evidence>
<keyword evidence="2 3" id="KW-0732">Signal</keyword>
<organism evidence="5 6">
    <name type="scientific">Dictyobacter halimunensis</name>
    <dbReference type="NCBI Taxonomy" id="3026934"/>
    <lineage>
        <taxon>Bacteria</taxon>
        <taxon>Bacillati</taxon>
        <taxon>Chloroflexota</taxon>
        <taxon>Ktedonobacteria</taxon>
        <taxon>Ktedonobacterales</taxon>
        <taxon>Dictyobacteraceae</taxon>
        <taxon>Dictyobacter</taxon>
    </lineage>
</organism>
<dbReference type="SUPFAM" id="SSF53822">
    <property type="entry name" value="Periplasmic binding protein-like I"/>
    <property type="match status" value="1"/>
</dbReference>
<dbReference type="RefSeq" id="WP_338251834.1">
    <property type="nucleotide sequence ID" value="NZ_BSRI01000002.1"/>
</dbReference>
<feature type="signal peptide" evidence="3">
    <location>
        <begin position="1"/>
        <end position="24"/>
    </location>
</feature>
<dbReference type="InterPro" id="IPR028081">
    <property type="entry name" value="Leu-bd"/>
</dbReference>
<dbReference type="EMBL" id="BSRI01000002">
    <property type="protein sequence ID" value="GLV56490.1"/>
    <property type="molecule type" value="Genomic_DNA"/>
</dbReference>
<evidence type="ECO:0000313" key="6">
    <source>
        <dbReference type="Proteomes" id="UP001344906"/>
    </source>
</evidence>
<dbReference type="Pfam" id="PF13458">
    <property type="entry name" value="Peripla_BP_6"/>
    <property type="match status" value="1"/>
</dbReference>
<evidence type="ECO:0000256" key="3">
    <source>
        <dbReference type="SAM" id="SignalP"/>
    </source>
</evidence>
<sequence>MPKLRATLVTPLTGSLAPFGQACAAGLTLWATHAADLPRPWTGIDLDVRDAGPTMDTAIQAAIDTHPDVVFGPYGSNTMLTTARATQRLIWNHGGATSRLSYPTFPHVINILSPASTYFVGTLQAMRALDPTATTVVLCHSTTGFGRDVAAGAQKAAAELHFKLQSIAFKPQQATAVASGVPDADVLLVVGNFADEQALAPRLLTRPWRAAAFVGAGVTEVLASLGKQREGLLGPAQWMSTIPIKPDEGPGASWFTNNYKKFIGGDPPYPATQAFAAGLIYARCLRDSGSSEEEALLATARQLDCHTLYGRFHLDPQSGLQTGHQVLTVQWQNRERRVVWPPEHAERPLILKSTG</sequence>
<proteinExistence type="inferred from homology"/>
<dbReference type="InterPro" id="IPR051010">
    <property type="entry name" value="BCAA_transport"/>
</dbReference>
<evidence type="ECO:0000256" key="1">
    <source>
        <dbReference type="ARBA" id="ARBA00010062"/>
    </source>
</evidence>
<keyword evidence="6" id="KW-1185">Reference proteome</keyword>
<feature type="domain" description="Leucine-binding protein" evidence="4">
    <location>
        <begin position="8"/>
        <end position="332"/>
    </location>
</feature>